<dbReference type="InterPro" id="IPR025543">
    <property type="entry name" value="Dodecin-like"/>
</dbReference>
<keyword evidence="2" id="KW-1185">Reference proteome</keyword>
<dbReference type="SUPFAM" id="SSF89807">
    <property type="entry name" value="Dodecin-like"/>
    <property type="match status" value="1"/>
</dbReference>
<protein>
    <submittedName>
        <fullName evidence="1">Dodecin</fullName>
    </submittedName>
</protein>
<dbReference type="PANTHER" id="PTHR39324">
    <property type="entry name" value="CALCIUM DODECIN"/>
    <property type="match status" value="1"/>
</dbReference>
<accession>A0ABV9N526</accession>
<dbReference type="RefSeq" id="WP_387962294.1">
    <property type="nucleotide sequence ID" value="NZ_JBHSGP010000012.1"/>
</dbReference>
<dbReference type="EMBL" id="JBHSGP010000012">
    <property type="protein sequence ID" value="MFC4722078.1"/>
    <property type="molecule type" value="Genomic_DNA"/>
</dbReference>
<sequence>MEDHVYKKIEIVGTSEKSSDDAVRNALARASKSVQNLRWFEVLDSRGSIKNGKVEHWQVTIKLGFTMN</sequence>
<name>A0ABV9N526_9FLAO</name>
<dbReference type="Pfam" id="PF07311">
    <property type="entry name" value="Dodecin"/>
    <property type="match status" value="1"/>
</dbReference>
<dbReference type="PANTHER" id="PTHR39324:SF1">
    <property type="entry name" value="CALCIUM DODECIN"/>
    <property type="match status" value="1"/>
</dbReference>
<proteinExistence type="predicted"/>
<evidence type="ECO:0000313" key="2">
    <source>
        <dbReference type="Proteomes" id="UP001595953"/>
    </source>
</evidence>
<comment type="caution">
    <text evidence="1">The sequence shown here is derived from an EMBL/GenBank/DDBJ whole genome shotgun (WGS) entry which is preliminary data.</text>
</comment>
<evidence type="ECO:0000313" key="1">
    <source>
        <dbReference type="EMBL" id="MFC4722078.1"/>
    </source>
</evidence>
<dbReference type="InterPro" id="IPR036694">
    <property type="entry name" value="Dodecin-like_sf"/>
</dbReference>
<dbReference type="Gene3D" id="3.30.1660.10">
    <property type="entry name" value="Flavin-binding protein dodecin"/>
    <property type="match status" value="1"/>
</dbReference>
<dbReference type="NCBIfam" id="NF043052">
    <property type="entry name" value="DodecBact"/>
    <property type="match status" value="1"/>
</dbReference>
<dbReference type="InterPro" id="IPR009923">
    <property type="entry name" value="Dodecin"/>
</dbReference>
<organism evidence="1 2">
    <name type="scientific">Geojedonia litorea</name>
    <dbReference type="NCBI Taxonomy" id="1268269"/>
    <lineage>
        <taxon>Bacteria</taxon>
        <taxon>Pseudomonadati</taxon>
        <taxon>Bacteroidota</taxon>
        <taxon>Flavobacteriia</taxon>
        <taxon>Flavobacteriales</taxon>
        <taxon>Flavobacteriaceae</taxon>
        <taxon>Geojedonia</taxon>
    </lineage>
</organism>
<reference evidence="2" key="1">
    <citation type="journal article" date="2019" name="Int. J. Syst. Evol. Microbiol.">
        <title>The Global Catalogue of Microorganisms (GCM) 10K type strain sequencing project: providing services to taxonomists for standard genome sequencing and annotation.</title>
        <authorList>
            <consortium name="The Broad Institute Genomics Platform"/>
            <consortium name="The Broad Institute Genome Sequencing Center for Infectious Disease"/>
            <person name="Wu L."/>
            <person name="Ma J."/>
        </authorList>
    </citation>
    <scope>NUCLEOTIDE SEQUENCE [LARGE SCALE GENOMIC DNA]</scope>
    <source>
        <strain evidence="2">CCUG 63682</strain>
    </source>
</reference>
<gene>
    <name evidence="1" type="ORF">ACFO5O_07080</name>
</gene>
<dbReference type="Proteomes" id="UP001595953">
    <property type="component" value="Unassembled WGS sequence"/>
</dbReference>
<dbReference type="InterPro" id="IPR050049">
    <property type="entry name" value="Dodecin_bact"/>
</dbReference>